<dbReference type="Gene3D" id="1.10.630.10">
    <property type="entry name" value="Cytochrome P450"/>
    <property type="match status" value="1"/>
</dbReference>
<dbReference type="GO" id="GO:0005737">
    <property type="term" value="C:cytoplasm"/>
    <property type="evidence" value="ECO:0007669"/>
    <property type="project" value="TreeGrafter"/>
</dbReference>
<comment type="caution">
    <text evidence="9">The sequence shown here is derived from an EMBL/GenBank/DDBJ whole genome shotgun (WGS) entry which is preliminary data.</text>
</comment>
<dbReference type="PANTHER" id="PTHR24300:SF403">
    <property type="entry name" value="CYTOCHROME P450 306A1"/>
    <property type="match status" value="1"/>
</dbReference>
<keyword evidence="10" id="KW-1185">Reference proteome</keyword>
<evidence type="ECO:0000313" key="9">
    <source>
        <dbReference type="EMBL" id="CAH1793548.1"/>
    </source>
</evidence>
<protein>
    <submittedName>
        <fullName evidence="9">Uncharacterized protein</fullName>
    </submittedName>
</protein>
<evidence type="ECO:0000256" key="5">
    <source>
        <dbReference type="ARBA" id="ARBA00023004"/>
    </source>
</evidence>
<dbReference type="GO" id="GO:0006082">
    <property type="term" value="P:organic acid metabolic process"/>
    <property type="evidence" value="ECO:0007669"/>
    <property type="project" value="TreeGrafter"/>
</dbReference>
<comment type="similarity">
    <text evidence="2 8">Belongs to the cytochrome P450 family.</text>
</comment>
<keyword evidence="4 8" id="KW-0560">Oxidoreductase</keyword>
<dbReference type="PRINTS" id="PR00463">
    <property type="entry name" value="EP450I"/>
</dbReference>
<dbReference type="Proteomes" id="UP000749559">
    <property type="component" value="Unassembled WGS sequence"/>
</dbReference>
<evidence type="ECO:0000256" key="6">
    <source>
        <dbReference type="ARBA" id="ARBA00023033"/>
    </source>
</evidence>
<reference evidence="9" key="1">
    <citation type="submission" date="2022-03" db="EMBL/GenBank/DDBJ databases">
        <authorList>
            <person name="Martin C."/>
        </authorList>
    </citation>
    <scope>NUCLEOTIDE SEQUENCE</scope>
</reference>
<dbReference type="InterPro" id="IPR017972">
    <property type="entry name" value="Cyt_P450_CS"/>
</dbReference>
<keyword evidence="5 7" id="KW-0408">Iron</keyword>
<dbReference type="GO" id="GO:0008395">
    <property type="term" value="F:steroid hydroxylase activity"/>
    <property type="evidence" value="ECO:0007669"/>
    <property type="project" value="TreeGrafter"/>
</dbReference>
<proteinExistence type="inferred from homology"/>
<dbReference type="FunFam" id="1.10.630.10:FF:000036">
    <property type="entry name" value="CYtochrome P450 family"/>
    <property type="match status" value="1"/>
</dbReference>
<dbReference type="GO" id="GO:0016712">
    <property type="term" value="F:oxidoreductase activity, acting on paired donors, with incorporation or reduction of molecular oxygen, reduced flavin or flavoprotein as one donor, and incorporation of one atom of oxygen"/>
    <property type="evidence" value="ECO:0007669"/>
    <property type="project" value="TreeGrafter"/>
</dbReference>
<evidence type="ECO:0000256" key="2">
    <source>
        <dbReference type="ARBA" id="ARBA00010617"/>
    </source>
</evidence>
<dbReference type="InterPro" id="IPR001128">
    <property type="entry name" value="Cyt_P450"/>
</dbReference>
<dbReference type="SUPFAM" id="SSF48264">
    <property type="entry name" value="Cytochrome P450"/>
    <property type="match status" value="1"/>
</dbReference>
<dbReference type="Pfam" id="PF00067">
    <property type="entry name" value="p450"/>
    <property type="match status" value="1"/>
</dbReference>
<dbReference type="PROSITE" id="PS00086">
    <property type="entry name" value="CYTOCHROME_P450"/>
    <property type="match status" value="1"/>
</dbReference>
<name>A0A8J1Y814_OWEFU</name>
<evidence type="ECO:0000256" key="8">
    <source>
        <dbReference type="RuleBase" id="RU000461"/>
    </source>
</evidence>
<dbReference type="InterPro" id="IPR036396">
    <property type="entry name" value="Cyt_P450_sf"/>
</dbReference>
<gene>
    <name evidence="9" type="ORF">OFUS_LOCUS18385</name>
</gene>
<dbReference type="GO" id="GO:0020037">
    <property type="term" value="F:heme binding"/>
    <property type="evidence" value="ECO:0007669"/>
    <property type="project" value="InterPro"/>
</dbReference>
<feature type="binding site" description="axial binding residue" evidence="7">
    <location>
        <position position="449"/>
    </location>
    <ligand>
        <name>heme</name>
        <dbReference type="ChEBI" id="CHEBI:30413"/>
    </ligand>
    <ligandPart>
        <name>Fe</name>
        <dbReference type="ChEBI" id="CHEBI:18248"/>
    </ligandPart>
</feature>
<dbReference type="GO" id="GO:0005506">
    <property type="term" value="F:iron ion binding"/>
    <property type="evidence" value="ECO:0007669"/>
    <property type="project" value="InterPro"/>
</dbReference>
<sequence>MGILTLIVDCIHDNMTTCLVFLLVFLVLWKYFRPSPWRLPPGPRPWPIIGNMNPLKLSTFIGDVEAFELARKYNTPILYQRWFGMNMVTLHSYDLVKEVFTSDKMVDRVRQGIDKWFNRGIIQVSGQRWVEQRRFTLSTLRDFGLGKNKIEKTIQEEITELFENLDNKKGESFEPTSLLTNAISNIICSMIFGHRFDYDDTTFKNMLRMMDENIEIHMPPVFFGTIIPFANWLPGDVCHVKRLEKNLKYMQDEVFGPEFRKHLENHDPNNMNDFMDVFINEIKKREDDNETEHWFTEEQLGWVIEDLFLAGTETSSSTMRWAFLSMLHYPDVQMKVRKEIHDVIGKERLVSMKDRLNLPYTEAVLLEIQRMHIITPYGMPHCNRDDPMEIEGYLLPPQCNVAVNFYSIHYDPDYWDQPEIFNPDRFIGEDGKFKRDEHVMPFSIGKRSCLGEPLARMELFLFFASLLQRYRIALATGQPLPSMERNAGGIIKPNPYNVCFIKDC</sequence>
<evidence type="ECO:0000256" key="7">
    <source>
        <dbReference type="PIRSR" id="PIRSR602401-1"/>
    </source>
</evidence>
<keyword evidence="7 8" id="KW-0349">Heme</keyword>
<dbReference type="GO" id="GO:0006805">
    <property type="term" value="P:xenobiotic metabolic process"/>
    <property type="evidence" value="ECO:0007669"/>
    <property type="project" value="TreeGrafter"/>
</dbReference>
<organism evidence="9 10">
    <name type="scientific">Owenia fusiformis</name>
    <name type="common">Polychaete worm</name>
    <dbReference type="NCBI Taxonomy" id="6347"/>
    <lineage>
        <taxon>Eukaryota</taxon>
        <taxon>Metazoa</taxon>
        <taxon>Spiralia</taxon>
        <taxon>Lophotrochozoa</taxon>
        <taxon>Annelida</taxon>
        <taxon>Polychaeta</taxon>
        <taxon>Sedentaria</taxon>
        <taxon>Canalipalpata</taxon>
        <taxon>Sabellida</taxon>
        <taxon>Oweniida</taxon>
        <taxon>Oweniidae</taxon>
        <taxon>Owenia</taxon>
    </lineage>
</organism>
<dbReference type="EMBL" id="CAIIXF020000009">
    <property type="protein sequence ID" value="CAH1793548.1"/>
    <property type="molecule type" value="Genomic_DNA"/>
</dbReference>
<dbReference type="PANTHER" id="PTHR24300">
    <property type="entry name" value="CYTOCHROME P450 508A4-RELATED"/>
    <property type="match status" value="1"/>
</dbReference>
<dbReference type="PRINTS" id="PR00385">
    <property type="entry name" value="P450"/>
</dbReference>
<dbReference type="AlphaFoldDB" id="A0A8J1Y814"/>
<evidence type="ECO:0000256" key="4">
    <source>
        <dbReference type="ARBA" id="ARBA00023002"/>
    </source>
</evidence>
<keyword evidence="3 7" id="KW-0479">Metal-binding</keyword>
<dbReference type="InterPro" id="IPR050182">
    <property type="entry name" value="Cytochrome_P450_fam2"/>
</dbReference>
<accession>A0A8J1Y814</accession>
<evidence type="ECO:0000256" key="1">
    <source>
        <dbReference type="ARBA" id="ARBA00001971"/>
    </source>
</evidence>
<dbReference type="OrthoDB" id="1055148at2759"/>
<dbReference type="InterPro" id="IPR002401">
    <property type="entry name" value="Cyt_P450_E_grp-I"/>
</dbReference>
<evidence type="ECO:0000313" key="10">
    <source>
        <dbReference type="Proteomes" id="UP000749559"/>
    </source>
</evidence>
<keyword evidence="6 8" id="KW-0503">Monooxygenase</keyword>
<comment type="cofactor">
    <cofactor evidence="1 7">
        <name>heme</name>
        <dbReference type="ChEBI" id="CHEBI:30413"/>
    </cofactor>
</comment>
<evidence type="ECO:0000256" key="3">
    <source>
        <dbReference type="ARBA" id="ARBA00022723"/>
    </source>
</evidence>